<dbReference type="PROSITE" id="PS51257">
    <property type="entry name" value="PROKAR_LIPOPROTEIN"/>
    <property type="match status" value="1"/>
</dbReference>
<reference evidence="2 3" key="1">
    <citation type="journal article" date="2010" name="Stand. Genomic Sci.">
        <title>Complete genome sequence of Cellulophaga algicola type strain (IC166).</title>
        <authorList>
            <person name="Abt B."/>
            <person name="Lu M."/>
            <person name="Misra M."/>
            <person name="Han C."/>
            <person name="Nolan M."/>
            <person name="Lucas S."/>
            <person name="Hammon N."/>
            <person name="Deshpande S."/>
            <person name="Cheng J.F."/>
            <person name="Tapia R."/>
            <person name="Goodwin L."/>
            <person name="Pitluck S."/>
            <person name="Liolios K."/>
            <person name="Pagani I."/>
            <person name="Ivanova N."/>
            <person name="Mavromatis K."/>
            <person name="Ovchinikova G."/>
            <person name="Pati A."/>
            <person name="Chen A."/>
            <person name="Palaniappan K."/>
            <person name="Land M."/>
            <person name="Hauser L."/>
            <person name="Chang Y.J."/>
            <person name="Jeffries C.D."/>
            <person name="Detter J.C."/>
            <person name="Brambilla E."/>
            <person name="Rohde M."/>
            <person name="Tindall B.J."/>
            <person name="Goker M."/>
            <person name="Woyke T."/>
            <person name="Bristow J."/>
            <person name="Eisen J.A."/>
            <person name="Markowitz V."/>
            <person name="Hugenholtz P."/>
            <person name="Kyrpides N.C."/>
            <person name="Klenk H.P."/>
            <person name="Lapidus A."/>
        </authorList>
    </citation>
    <scope>NUCLEOTIDE SEQUENCE [LARGE SCALE GENOMIC DNA]</scope>
    <source>
        <strain evidence="3">DSM 14237 / IC166 / ACAM 630</strain>
    </source>
</reference>
<dbReference type="eggNOG" id="ENOG5032SP8">
    <property type="taxonomic scope" value="Bacteria"/>
</dbReference>
<dbReference type="OrthoDB" id="4827574at2"/>
<gene>
    <name evidence="2" type="ordered locus">Celal_4040</name>
</gene>
<evidence type="ECO:0000313" key="3">
    <source>
        <dbReference type="Proteomes" id="UP000008634"/>
    </source>
</evidence>
<protein>
    <submittedName>
        <fullName evidence="2">Conserved hypothetical cytosolic protein</fullName>
    </submittedName>
</protein>
<keyword evidence="3" id="KW-1185">Reference proteome</keyword>
<dbReference type="RefSeq" id="WP_013552733.1">
    <property type="nucleotide sequence ID" value="NC_014934.1"/>
</dbReference>
<dbReference type="InterPro" id="IPR025349">
    <property type="entry name" value="DUF4253"/>
</dbReference>
<dbReference type="Pfam" id="PF14062">
    <property type="entry name" value="DUF4253"/>
    <property type="match status" value="1"/>
</dbReference>
<dbReference type="AlphaFoldDB" id="E6XDU6"/>
<dbReference type="KEGG" id="cao:Celal_4040"/>
<dbReference type="EMBL" id="CP002453">
    <property type="protein sequence ID" value="ADV51284.1"/>
    <property type="molecule type" value="Genomic_DNA"/>
</dbReference>
<name>E6XDU6_CELAD</name>
<proteinExistence type="predicted"/>
<dbReference type="Proteomes" id="UP000008634">
    <property type="component" value="Chromosome"/>
</dbReference>
<evidence type="ECO:0000313" key="2">
    <source>
        <dbReference type="EMBL" id="ADV51284.1"/>
    </source>
</evidence>
<organism evidence="2 3">
    <name type="scientific">Cellulophaga algicola (strain DSM 14237 / IC166 / ACAM 630)</name>
    <dbReference type="NCBI Taxonomy" id="688270"/>
    <lineage>
        <taxon>Bacteria</taxon>
        <taxon>Pseudomonadati</taxon>
        <taxon>Bacteroidota</taxon>
        <taxon>Flavobacteriia</taxon>
        <taxon>Flavobacteriales</taxon>
        <taxon>Flavobacteriaceae</taxon>
        <taxon>Cellulophaga</taxon>
    </lineage>
</organism>
<sequence length="224" mass="25346">MKKIGVLLLLIAFVGCNENPSNLSDSEQLLFKKVGFDAEVFNELKQSITTEFTQFETAEPGYSVGEKGEKIKLGLQEQNGISFKVLEGQSDAIILNTKNKLFKNGYLIFLSENGYTSPSTLSIIKSTDQFDILRIQKTDGINYGLENSDIIAKLKEWDDLYGIEILGADYDWVDLTFKSSIPDASLFAQEVYDFCPDSVDQGVGEIEILEEMIVEYKRLFLWWD</sequence>
<feature type="domain" description="DUF4253" evidence="1">
    <location>
        <begin position="121"/>
        <end position="224"/>
    </location>
</feature>
<dbReference type="HOGENOM" id="CLU_099857_1_0_10"/>
<evidence type="ECO:0000259" key="1">
    <source>
        <dbReference type="Pfam" id="PF14062"/>
    </source>
</evidence>
<accession>E6XDU6</accession>